<name>A0A1G6STA7_9RHOB</name>
<dbReference type="STRING" id="591205.SAMN05421538_10186"/>
<dbReference type="OrthoDB" id="9804637at2"/>
<organism evidence="2 3">
    <name type="scientific">Paracoccus isoporae</name>
    <dbReference type="NCBI Taxonomy" id="591205"/>
    <lineage>
        <taxon>Bacteria</taxon>
        <taxon>Pseudomonadati</taxon>
        <taxon>Pseudomonadota</taxon>
        <taxon>Alphaproteobacteria</taxon>
        <taxon>Rhodobacterales</taxon>
        <taxon>Paracoccaceae</taxon>
        <taxon>Paracoccus</taxon>
    </lineage>
</organism>
<reference evidence="2 3" key="1">
    <citation type="submission" date="2016-10" db="EMBL/GenBank/DDBJ databases">
        <authorList>
            <person name="de Groot N.N."/>
        </authorList>
    </citation>
    <scope>NUCLEOTIDE SEQUENCE [LARGE SCALE GENOMIC DNA]</scope>
    <source>
        <strain evidence="2 3">DSM 22220</strain>
    </source>
</reference>
<dbReference type="RefSeq" id="WP_090519904.1">
    <property type="nucleotide sequence ID" value="NZ_FNAH01000001.1"/>
</dbReference>
<keyword evidence="1" id="KW-0812">Transmembrane</keyword>
<feature type="transmembrane region" description="Helical" evidence="1">
    <location>
        <begin position="53"/>
        <end position="76"/>
    </location>
</feature>
<gene>
    <name evidence="2" type="ORF">SAMN05421538_10186</name>
</gene>
<dbReference type="AlphaFoldDB" id="A0A1G6STA7"/>
<evidence type="ECO:0000256" key="1">
    <source>
        <dbReference type="SAM" id="Phobius"/>
    </source>
</evidence>
<keyword evidence="3" id="KW-1185">Reference proteome</keyword>
<dbReference type="InterPro" id="IPR009935">
    <property type="entry name" value="DUF1467"/>
</dbReference>
<keyword evidence="1" id="KW-0472">Membrane</keyword>
<protein>
    <submittedName>
        <fullName evidence="2">Predicted secreted protein</fullName>
    </submittedName>
</protein>
<evidence type="ECO:0000313" key="3">
    <source>
        <dbReference type="Proteomes" id="UP000199344"/>
    </source>
</evidence>
<keyword evidence="1" id="KW-1133">Transmembrane helix</keyword>
<dbReference type="Proteomes" id="UP000199344">
    <property type="component" value="Unassembled WGS sequence"/>
</dbReference>
<sequence>MNLTGAIVLYAVLWFLTLFLLLPIGLVSQEEAGEVVPGTHAGAPARSGLKKKALWATVVSAVLWAGCAYVILGGLVTREDVMGWDQFLR</sequence>
<dbReference type="Pfam" id="PF07330">
    <property type="entry name" value="DUF1467"/>
    <property type="match status" value="1"/>
</dbReference>
<dbReference type="EMBL" id="FNAH01000001">
    <property type="protein sequence ID" value="SDD20092.1"/>
    <property type="molecule type" value="Genomic_DNA"/>
</dbReference>
<evidence type="ECO:0000313" key="2">
    <source>
        <dbReference type="EMBL" id="SDD20092.1"/>
    </source>
</evidence>
<accession>A0A1G6STA7</accession>
<proteinExistence type="predicted"/>